<evidence type="ECO:0000313" key="3">
    <source>
        <dbReference type="EnsemblMetazoa" id="RPRC008795-PA"/>
    </source>
</evidence>
<dbReference type="InParanoid" id="T1HXM5"/>
<dbReference type="AlphaFoldDB" id="T1HXM5"/>
<dbReference type="HOGENOM" id="CLU_1464840_0_0_1"/>
<feature type="region of interest" description="Disordered" evidence="2">
    <location>
        <begin position="80"/>
        <end position="185"/>
    </location>
</feature>
<feature type="compositionally biased region" description="Basic and acidic residues" evidence="2">
    <location>
        <begin position="130"/>
        <end position="165"/>
    </location>
</feature>
<dbReference type="PANTHER" id="PTHR15398:SF4">
    <property type="entry name" value="BROMODOMAIN-CONTAINING PROTEIN 8 ISOFORM X1"/>
    <property type="match status" value="1"/>
</dbReference>
<dbReference type="SUPFAM" id="SSF47370">
    <property type="entry name" value="Bromodomain"/>
    <property type="match status" value="1"/>
</dbReference>
<dbReference type="GO" id="GO:0035267">
    <property type="term" value="C:NuA4 histone acetyltransferase complex"/>
    <property type="evidence" value="ECO:0007669"/>
    <property type="project" value="TreeGrafter"/>
</dbReference>
<dbReference type="InterPro" id="IPR036427">
    <property type="entry name" value="Bromodomain-like_sf"/>
</dbReference>
<dbReference type="VEuPathDB" id="VectorBase:RPRC008795"/>
<organism evidence="3 4">
    <name type="scientific">Rhodnius prolixus</name>
    <name type="common">Triatomid bug</name>
    <dbReference type="NCBI Taxonomy" id="13249"/>
    <lineage>
        <taxon>Eukaryota</taxon>
        <taxon>Metazoa</taxon>
        <taxon>Ecdysozoa</taxon>
        <taxon>Arthropoda</taxon>
        <taxon>Hexapoda</taxon>
        <taxon>Insecta</taxon>
        <taxon>Pterygota</taxon>
        <taxon>Neoptera</taxon>
        <taxon>Paraneoptera</taxon>
        <taxon>Hemiptera</taxon>
        <taxon>Heteroptera</taxon>
        <taxon>Panheteroptera</taxon>
        <taxon>Cimicomorpha</taxon>
        <taxon>Reduviidae</taxon>
        <taxon>Triatominae</taxon>
        <taxon>Rhodnius</taxon>
    </lineage>
</organism>
<dbReference type="Pfam" id="PF00439">
    <property type="entry name" value="Bromodomain"/>
    <property type="match status" value="1"/>
</dbReference>
<dbReference type="InterPro" id="IPR001487">
    <property type="entry name" value="Bromodomain"/>
</dbReference>
<keyword evidence="1" id="KW-0103">Bromodomain</keyword>
<accession>T1HXM5</accession>
<dbReference type="STRING" id="13249.T1HXM5"/>
<dbReference type="EMBL" id="ACPB03010247">
    <property type="status" value="NOT_ANNOTATED_CDS"/>
    <property type="molecule type" value="Genomic_DNA"/>
</dbReference>
<dbReference type="PROSITE" id="PS50014">
    <property type="entry name" value="BROMODOMAIN_2"/>
    <property type="match status" value="1"/>
</dbReference>
<dbReference type="PANTHER" id="PTHR15398">
    <property type="entry name" value="BROMODOMAIN-CONTAINING PROTEIN 8"/>
    <property type="match status" value="1"/>
</dbReference>
<dbReference type="Gene3D" id="1.20.920.10">
    <property type="entry name" value="Bromodomain-like"/>
    <property type="match status" value="1"/>
</dbReference>
<evidence type="ECO:0000313" key="4">
    <source>
        <dbReference type="Proteomes" id="UP000015103"/>
    </source>
</evidence>
<feature type="compositionally biased region" description="Basic and acidic residues" evidence="2">
    <location>
        <begin position="88"/>
        <end position="106"/>
    </location>
</feature>
<reference evidence="3" key="1">
    <citation type="submission" date="2015-05" db="UniProtKB">
        <authorList>
            <consortium name="EnsemblMetazoa"/>
        </authorList>
    </citation>
    <scope>IDENTIFICATION</scope>
</reference>
<proteinExistence type="predicted"/>
<evidence type="ECO:0000256" key="1">
    <source>
        <dbReference type="ARBA" id="ARBA00023117"/>
    </source>
</evidence>
<evidence type="ECO:0000256" key="2">
    <source>
        <dbReference type="SAM" id="MobiDB-lite"/>
    </source>
</evidence>
<dbReference type="EnsemblMetazoa" id="RPRC008795-RA">
    <property type="protein sequence ID" value="RPRC008795-PA"/>
    <property type="gene ID" value="RPRC008795"/>
</dbReference>
<sequence length="185" mass="21124">MDLTTIKRNIETGVIRSTVEFQRDMILMAQNAMIYNKPDSLIFKMAEDMLADMMSQMEVMVQALGDGVPLWGDSDEKLLTRGRASKSQPDESGTHKRRSIVDETPSRRRQQQQPAEDSGKKRKGQSQEEVSAKKKSEDMRRKAHLDESVKKKSMEESTSKRKSMVEESSTIKKKVQIDESANKKK</sequence>
<feature type="compositionally biased region" description="Basic and acidic residues" evidence="2">
    <location>
        <begin position="175"/>
        <end position="185"/>
    </location>
</feature>
<protein>
    <submittedName>
        <fullName evidence="3">Bromo domain-containing protein</fullName>
    </submittedName>
</protein>
<name>T1HXM5_RHOPR</name>
<keyword evidence="4" id="KW-1185">Reference proteome</keyword>
<dbReference type="Proteomes" id="UP000015103">
    <property type="component" value="Unassembled WGS sequence"/>
</dbReference>